<feature type="region of interest" description="Disordered" evidence="1">
    <location>
        <begin position="22"/>
        <end position="44"/>
    </location>
</feature>
<evidence type="ECO:0000313" key="2">
    <source>
        <dbReference type="EMBL" id="KAF6501052.1"/>
    </source>
</evidence>
<gene>
    <name evidence="2" type="ORF">HJG59_008040</name>
</gene>
<organism evidence="2 3">
    <name type="scientific">Molossus molossus</name>
    <name type="common">Pallas' mastiff bat</name>
    <name type="synonym">Vespertilio molossus</name>
    <dbReference type="NCBI Taxonomy" id="27622"/>
    <lineage>
        <taxon>Eukaryota</taxon>
        <taxon>Metazoa</taxon>
        <taxon>Chordata</taxon>
        <taxon>Craniata</taxon>
        <taxon>Vertebrata</taxon>
        <taxon>Euteleostomi</taxon>
        <taxon>Mammalia</taxon>
        <taxon>Eutheria</taxon>
        <taxon>Laurasiatheria</taxon>
        <taxon>Chiroptera</taxon>
        <taxon>Yangochiroptera</taxon>
        <taxon>Molossidae</taxon>
        <taxon>Molossus</taxon>
    </lineage>
</organism>
<accession>A0A7J8JY51</accession>
<evidence type="ECO:0000256" key="1">
    <source>
        <dbReference type="SAM" id="MobiDB-lite"/>
    </source>
</evidence>
<evidence type="ECO:0000313" key="3">
    <source>
        <dbReference type="Proteomes" id="UP000550707"/>
    </source>
</evidence>
<dbReference type="InParanoid" id="A0A7J8JY51"/>
<dbReference type="AlphaFoldDB" id="A0A7J8JY51"/>
<sequence>MHRSPLLSTGGAPPCVLQWPWQAASKGGSPSTTPGLATAGVHNQGPGEGGFLHISISDSHRRLQVVGDSAVLCARGQSTSSPADHSLRVTCSLGGGAVKRCQPHFTGRKITEHCPGSWGLISTEPKLLSTPCPIPVPFTKNPMCSLRAPSQHQTQASLYQCQFRAILIAEPYSHIRECPCF</sequence>
<name>A0A7J8JY51_MOLMO</name>
<dbReference type="EMBL" id="JACASF010000001">
    <property type="protein sequence ID" value="KAF6501052.1"/>
    <property type="molecule type" value="Genomic_DNA"/>
</dbReference>
<reference evidence="2 3" key="1">
    <citation type="journal article" date="2020" name="Nature">
        <title>Six reference-quality genomes reveal evolution of bat adaptations.</title>
        <authorList>
            <person name="Jebb D."/>
            <person name="Huang Z."/>
            <person name="Pippel M."/>
            <person name="Hughes G.M."/>
            <person name="Lavrichenko K."/>
            <person name="Devanna P."/>
            <person name="Winkler S."/>
            <person name="Jermiin L.S."/>
            <person name="Skirmuntt E.C."/>
            <person name="Katzourakis A."/>
            <person name="Burkitt-Gray L."/>
            <person name="Ray D.A."/>
            <person name="Sullivan K.A.M."/>
            <person name="Roscito J.G."/>
            <person name="Kirilenko B.M."/>
            <person name="Davalos L.M."/>
            <person name="Corthals A.P."/>
            <person name="Power M.L."/>
            <person name="Jones G."/>
            <person name="Ransome R.D."/>
            <person name="Dechmann D.K.N."/>
            <person name="Locatelli A.G."/>
            <person name="Puechmaille S.J."/>
            <person name="Fedrigo O."/>
            <person name="Jarvis E.D."/>
            <person name="Hiller M."/>
            <person name="Vernes S.C."/>
            <person name="Myers E.W."/>
            <person name="Teeling E.C."/>
        </authorList>
    </citation>
    <scope>NUCLEOTIDE SEQUENCE [LARGE SCALE GENOMIC DNA]</scope>
    <source>
        <strain evidence="2">MMolMol1</strain>
        <tissue evidence="2">Muscle</tissue>
    </source>
</reference>
<dbReference type="Proteomes" id="UP000550707">
    <property type="component" value="Unassembled WGS sequence"/>
</dbReference>
<protein>
    <submittedName>
        <fullName evidence="2">Uncharacterized protein</fullName>
    </submittedName>
</protein>
<proteinExistence type="predicted"/>
<keyword evidence="3" id="KW-1185">Reference proteome</keyword>
<comment type="caution">
    <text evidence="2">The sequence shown here is derived from an EMBL/GenBank/DDBJ whole genome shotgun (WGS) entry which is preliminary data.</text>
</comment>